<gene>
    <name evidence="2" type="ORF">J4E00_10290</name>
</gene>
<proteinExistence type="predicted"/>
<keyword evidence="3" id="KW-1185">Reference proteome</keyword>
<dbReference type="InterPro" id="IPR058148">
    <property type="entry name" value="M949_RS01915-like_dom"/>
</dbReference>
<name>A0ABS3QDX3_9BACT</name>
<comment type="caution">
    <text evidence="2">The sequence shown here is derived from an EMBL/GenBank/DDBJ whole genome shotgun (WGS) entry which is preliminary data.</text>
</comment>
<accession>A0ABS3QDX3</accession>
<evidence type="ECO:0000313" key="2">
    <source>
        <dbReference type="EMBL" id="MBO2009439.1"/>
    </source>
</evidence>
<keyword evidence="1" id="KW-0732">Signal</keyword>
<dbReference type="Proteomes" id="UP000664369">
    <property type="component" value="Unassembled WGS sequence"/>
</dbReference>
<evidence type="ECO:0000256" key="1">
    <source>
        <dbReference type="SAM" id="SignalP"/>
    </source>
</evidence>
<feature type="signal peptide" evidence="1">
    <location>
        <begin position="1"/>
        <end position="19"/>
    </location>
</feature>
<protein>
    <submittedName>
        <fullName evidence="2">Uncharacterized protein</fullName>
    </submittedName>
</protein>
<organism evidence="2 3">
    <name type="scientific">Hymenobacter negativus</name>
    <dbReference type="NCBI Taxonomy" id="2795026"/>
    <lineage>
        <taxon>Bacteria</taxon>
        <taxon>Pseudomonadati</taxon>
        <taxon>Bacteroidota</taxon>
        <taxon>Cytophagia</taxon>
        <taxon>Cytophagales</taxon>
        <taxon>Hymenobacteraceae</taxon>
        <taxon>Hymenobacter</taxon>
    </lineage>
</organism>
<reference evidence="2 3" key="1">
    <citation type="submission" date="2021-03" db="EMBL/GenBank/DDBJ databases">
        <authorList>
            <person name="Kim M.K."/>
        </authorList>
    </citation>
    <scope>NUCLEOTIDE SEQUENCE [LARGE SCALE GENOMIC DNA]</scope>
    <source>
        <strain evidence="2 3">BT442</strain>
    </source>
</reference>
<sequence length="207" mass="22836">MPYVRLLLPLLLVPLVGRAQVKVSPLARTAVPATLRHAGKVVQALRYTDRTGTYTVLTTETGPVPAANPDDGQQADLYAYQYQVPTNGAPTLSWQVHDFVPDCPLDLEARFLPGSLTVTDLDQNGTAEVWVVYRTTCRGDVSPSTQKIIMREGAKKYAVRGNSRIQVGAKQYDGGDYKLDAAFQAAPPAFRQQAVKLWQRYMGEKLE</sequence>
<dbReference type="NCBIfam" id="NF046077">
    <property type="entry name" value="LPS_M949_RS01915"/>
    <property type="match status" value="1"/>
</dbReference>
<dbReference type="RefSeq" id="WP_208175072.1">
    <property type="nucleotide sequence ID" value="NZ_JAGETZ010000004.1"/>
</dbReference>
<feature type="chain" id="PRO_5046857906" evidence="1">
    <location>
        <begin position="20"/>
        <end position="207"/>
    </location>
</feature>
<dbReference type="EMBL" id="JAGETZ010000004">
    <property type="protein sequence ID" value="MBO2009439.1"/>
    <property type="molecule type" value="Genomic_DNA"/>
</dbReference>
<evidence type="ECO:0000313" key="3">
    <source>
        <dbReference type="Proteomes" id="UP000664369"/>
    </source>
</evidence>